<dbReference type="RefSeq" id="WP_085473994.1">
    <property type="nucleotide sequence ID" value="NZ_FXAU01000007.1"/>
</dbReference>
<dbReference type="Gene3D" id="2.40.30.170">
    <property type="match status" value="1"/>
</dbReference>
<dbReference type="Proteomes" id="UP000192980">
    <property type="component" value="Unassembled WGS sequence"/>
</dbReference>
<dbReference type="PANTHER" id="PTHR30386">
    <property type="entry name" value="MEMBRANE FUSION SUBUNIT OF EMRAB-TOLC MULTIDRUG EFFLUX PUMP"/>
    <property type="match status" value="1"/>
</dbReference>
<accession>A0A1X7KXY6</accession>
<dbReference type="InterPro" id="IPR058982">
    <property type="entry name" value="Beta-barrel_AprE"/>
</dbReference>
<evidence type="ECO:0000313" key="3">
    <source>
        <dbReference type="EMBL" id="SMG46325.1"/>
    </source>
</evidence>
<dbReference type="OrthoDB" id="594147at2"/>
<dbReference type="EMBL" id="FXAU01000007">
    <property type="protein sequence ID" value="SMG46325.1"/>
    <property type="molecule type" value="Genomic_DNA"/>
</dbReference>
<dbReference type="AlphaFoldDB" id="A0A1X7KXY6"/>
<organism evidence="3 4">
    <name type="scientific">Sphingobacterium psychroaquaticum</name>
    <dbReference type="NCBI Taxonomy" id="561061"/>
    <lineage>
        <taxon>Bacteria</taxon>
        <taxon>Pseudomonadati</taxon>
        <taxon>Bacteroidota</taxon>
        <taxon>Sphingobacteriia</taxon>
        <taxon>Sphingobacteriales</taxon>
        <taxon>Sphingobacteriaceae</taxon>
        <taxon>Sphingobacterium</taxon>
    </lineage>
</organism>
<dbReference type="STRING" id="561061.SAMN05660862_3291"/>
<keyword evidence="1" id="KW-0812">Transmembrane</keyword>
<gene>
    <name evidence="3" type="ORF">SAMN05660862_3291</name>
</gene>
<keyword evidence="1" id="KW-1133">Transmembrane helix</keyword>
<reference evidence="3 4" key="1">
    <citation type="submission" date="2017-04" db="EMBL/GenBank/DDBJ databases">
        <authorList>
            <person name="Afonso C.L."/>
            <person name="Miller P.J."/>
            <person name="Scott M.A."/>
            <person name="Spackman E."/>
            <person name="Goraichik I."/>
            <person name="Dimitrov K.M."/>
            <person name="Suarez D.L."/>
            <person name="Swayne D.E."/>
        </authorList>
    </citation>
    <scope>NUCLEOTIDE SEQUENCE [LARGE SCALE GENOMIC DNA]</scope>
    <source>
        <strain evidence="3 4">DSM 22418</strain>
    </source>
</reference>
<feature type="transmembrane region" description="Helical" evidence="1">
    <location>
        <begin position="7"/>
        <end position="26"/>
    </location>
</feature>
<evidence type="ECO:0000259" key="2">
    <source>
        <dbReference type="Pfam" id="PF26002"/>
    </source>
</evidence>
<sequence length="366" mass="41071">MRRKTTVIYNAIILAIAILLASLPLVEVPISVSARGTIRASQEDVPLVSLVGGRVVQSGLQTTNQLVKEGDTLLVLTAEGLENRITHQSRLRNDYDDQLHDLRQLVTVTTPKLKTGIYQEEWAALQQKVAELKTKVDLAQRELDRNTILQERAVISVAEHEKTVFRFAELKDQINSLRTQQFAMWQVKKQELEQKKIALLSDLQAGVLEKENLVVKAPSAGRVTNMKGIYPGNYVVQGQHLGDISPEESLIAECMVPPSAIGFIKVGQLVKLQVDAYNYNQWGLASGLVVDIDNNVVLNQQTGEVFFRVRCVLDDNTLSLKNGYQATIGKGSTYTARFYLLDRTLWQLLFDRLDDWFNPALQEKGE</sequence>
<keyword evidence="1" id="KW-0472">Membrane</keyword>
<dbReference type="PANTHER" id="PTHR30386:SF28">
    <property type="entry name" value="EXPORTED PROTEIN"/>
    <property type="match status" value="1"/>
</dbReference>
<name>A0A1X7KXY6_9SPHI</name>
<protein>
    <submittedName>
        <fullName evidence="3">HlyD family secretion protein</fullName>
    </submittedName>
</protein>
<dbReference type="Pfam" id="PF26002">
    <property type="entry name" value="Beta-barrel_AprE"/>
    <property type="match status" value="1"/>
</dbReference>
<evidence type="ECO:0000313" key="4">
    <source>
        <dbReference type="Proteomes" id="UP000192980"/>
    </source>
</evidence>
<evidence type="ECO:0000256" key="1">
    <source>
        <dbReference type="SAM" id="Phobius"/>
    </source>
</evidence>
<keyword evidence="4" id="KW-1185">Reference proteome</keyword>
<proteinExistence type="predicted"/>
<dbReference type="InterPro" id="IPR050739">
    <property type="entry name" value="MFP"/>
</dbReference>
<feature type="domain" description="AprE-like beta-barrel" evidence="2">
    <location>
        <begin position="250"/>
        <end position="331"/>
    </location>
</feature>